<gene>
    <name evidence="1" type="ORF">BN970_07167</name>
</gene>
<dbReference type="AlphaFoldDB" id="A0A0U1DZE5"/>
<evidence type="ECO:0000313" key="1">
    <source>
        <dbReference type="EMBL" id="CQD25364.1"/>
    </source>
</evidence>
<proteinExistence type="predicted"/>
<dbReference type="Proteomes" id="UP000182227">
    <property type="component" value="Unassembled WGS sequence"/>
</dbReference>
<dbReference type="EMBL" id="CTEF01000013">
    <property type="protein sequence ID" value="CQD25364.1"/>
    <property type="molecule type" value="Genomic_DNA"/>
</dbReference>
<name>A0A0U1DZE5_9MYCO</name>
<organism evidence="1 2">
    <name type="scientific">Mycolicibacterium conceptionense</name>
    <dbReference type="NCBI Taxonomy" id="451644"/>
    <lineage>
        <taxon>Bacteria</taxon>
        <taxon>Bacillati</taxon>
        <taxon>Actinomycetota</taxon>
        <taxon>Actinomycetes</taxon>
        <taxon>Mycobacteriales</taxon>
        <taxon>Mycobacteriaceae</taxon>
        <taxon>Mycolicibacterium</taxon>
    </lineage>
</organism>
<protein>
    <submittedName>
        <fullName evidence="1">Uncharacterized protein</fullName>
    </submittedName>
</protein>
<evidence type="ECO:0000313" key="2">
    <source>
        <dbReference type="Proteomes" id="UP000182227"/>
    </source>
</evidence>
<reference evidence="1 2" key="1">
    <citation type="submission" date="2015-03" db="EMBL/GenBank/DDBJ databases">
        <authorList>
            <person name="Murphy D."/>
        </authorList>
    </citation>
    <scope>NUCLEOTIDE SEQUENCE [LARGE SCALE GENOMIC DNA]</scope>
    <source>
        <strain evidence="1 2">D16</strain>
    </source>
</reference>
<sequence>MRVRIWAPVRPADADLFDLDPPDVPTLAGKRTYIDDEFWIPVRDFLITVTDLPALPPGGGPATMTAAGSFDLELPIKVAGPASIVPAGNLLQVKREADVAPRGERWRFTAAKDKFVESAQNVDVVVRFGAGVERKFTITVNPNFTLDAAAFDVTPAAPLDLTITGGSGPFELVDDPPEASRARVGITGTTVTVTIAQPPPVPPDAPAPPAVPPITWRLKIRDHDGKLGVRTLTLRP</sequence>
<accession>A0A0U1DZE5</accession>